<evidence type="ECO:0000256" key="4">
    <source>
        <dbReference type="ARBA" id="ARBA00022707"/>
    </source>
</evidence>
<evidence type="ECO:0000256" key="11">
    <source>
        <dbReference type="PIRSR" id="PIRSR606689-1"/>
    </source>
</evidence>
<sequence>MGNIFGNLLKSLIGKKEMRILMVGLDAAGKTTILYKLKLGEIVTTIPTIGFNVETVEYKNISFTVWDVGGQDKIRPLWRHYFQNTQGLIFVVDSNDRERVNEAREELMRMLAEDELRDAVLLVFANKQPPSHHPPSHHPPSPTPPHPAHPILTPLPTPHRHSPQPPLIPPQDLPNAMNAAEITDKLGLHSLRHRNWYIQATCATSGDGLYEGLDWLANQLKNKK</sequence>
<keyword evidence="6" id="KW-0931">ER-Golgi transport</keyword>
<evidence type="ECO:0000256" key="5">
    <source>
        <dbReference type="ARBA" id="ARBA00022741"/>
    </source>
</evidence>
<dbReference type="GO" id="GO:0005886">
    <property type="term" value="C:plasma membrane"/>
    <property type="evidence" value="ECO:0000318"/>
    <property type="project" value="GO_Central"/>
</dbReference>
<dbReference type="InterPro" id="IPR024156">
    <property type="entry name" value="Small_GTPase_ARF"/>
</dbReference>
<keyword evidence="10" id="KW-0449">Lipoprotein</keyword>
<reference evidence="15" key="1">
    <citation type="submission" date="2020-11" db="EMBL/GenBank/DDBJ databases">
        <title>Gallus gallus (Chicken) genome, bGalGal1, GRCg7b, maternal haplotype autosomes + Z &amp; W.</title>
        <authorList>
            <person name="Warren W."/>
            <person name="Formenti G."/>
            <person name="Fedrigo O."/>
            <person name="Haase B."/>
            <person name="Mountcastle J."/>
            <person name="Balacco J."/>
            <person name="Tracey A."/>
            <person name="Schneider V."/>
            <person name="Okimoto R."/>
            <person name="Cheng H."/>
            <person name="Hawken R."/>
            <person name="Howe K."/>
            <person name="Jarvis E.D."/>
        </authorList>
    </citation>
    <scope>NUCLEOTIDE SEQUENCE [LARGE SCALE GENOMIC DNA]</scope>
    <source>
        <strain evidence="15">Broiler</strain>
    </source>
</reference>
<comment type="subcellular location">
    <subcellularLocation>
        <location evidence="1">Golgi apparatus</location>
    </subcellularLocation>
</comment>
<dbReference type="GO" id="GO:0003924">
    <property type="term" value="F:GTPase activity"/>
    <property type="evidence" value="ECO:0007669"/>
    <property type="project" value="InterPro"/>
</dbReference>
<keyword evidence="3" id="KW-0813">Transport</keyword>
<dbReference type="NCBIfam" id="TIGR00231">
    <property type="entry name" value="small_GTP"/>
    <property type="match status" value="1"/>
</dbReference>
<keyword evidence="7" id="KW-0653">Protein transport</keyword>
<keyword evidence="16" id="KW-1185">Reference proteome</keyword>
<dbReference type="GO" id="GO:0006890">
    <property type="term" value="P:retrograde vesicle-mediated transport, Golgi to endoplasmic reticulum"/>
    <property type="evidence" value="ECO:0007669"/>
    <property type="project" value="Ensembl"/>
</dbReference>
<evidence type="ECO:0000256" key="7">
    <source>
        <dbReference type="ARBA" id="ARBA00022927"/>
    </source>
</evidence>
<protein>
    <submittedName>
        <fullName evidence="15">ARF GTPase 3</fullName>
    </submittedName>
</protein>
<dbReference type="CDD" id="cd04150">
    <property type="entry name" value="Arf1_5_like"/>
    <property type="match status" value="1"/>
</dbReference>
<dbReference type="PRINTS" id="PR00328">
    <property type="entry name" value="SAR1GTPBP"/>
</dbReference>
<gene>
    <name evidence="15" type="primary">ARF3</name>
</gene>
<evidence type="ECO:0000256" key="1">
    <source>
        <dbReference type="ARBA" id="ARBA00004555"/>
    </source>
</evidence>
<dbReference type="GO" id="GO:0046872">
    <property type="term" value="F:metal ion binding"/>
    <property type="evidence" value="ECO:0007669"/>
    <property type="project" value="UniProtKB-KW"/>
</dbReference>
<dbReference type="GeneTree" id="ENSGT00950000183080"/>
<dbReference type="GO" id="GO:0016192">
    <property type="term" value="P:vesicle-mediated transport"/>
    <property type="evidence" value="ECO:0000318"/>
    <property type="project" value="GO_Central"/>
</dbReference>
<evidence type="ECO:0000256" key="6">
    <source>
        <dbReference type="ARBA" id="ARBA00022892"/>
    </source>
</evidence>
<accession>A0A8V0ZQU2</accession>
<evidence type="ECO:0000256" key="13">
    <source>
        <dbReference type="RuleBase" id="RU003925"/>
    </source>
</evidence>
<dbReference type="AlphaFoldDB" id="A0A8V0ZQU2"/>
<dbReference type="SUPFAM" id="SSF52540">
    <property type="entry name" value="P-loop containing nucleoside triphosphate hydrolases"/>
    <property type="match status" value="1"/>
</dbReference>
<evidence type="ECO:0000256" key="3">
    <source>
        <dbReference type="ARBA" id="ARBA00022448"/>
    </source>
</evidence>
<feature type="binding site" evidence="11">
    <location>
        <position position="70"/>
    </location>
    <ligand>
        <name>GTP</name>
        <dbReference type="ChEBI" id="CHEBI:37565"/>
    </ligand>
</feature>
<dbReference type="Proteomes" id="UP000000539">
    <property type="component" value="Chromosome 34"/>
</dbReference>
<dbReference type="PANTHER" id="PTHR11711">
    <property type="entry name" value="ADP RIBOSYLATION FACTOR-RELATED"/>
    <property type="match status" value="1"/>
</dbReference>
<dbReference type="Ensembl" id="ENSGALT00010054918.1">
    <property type="protein sequence ID" value="ENSGALP00010033203.1"/>
    <property type="gene ID" value="ENSGALG00010022565.1"/>
</dbReference>
<evidence type="ECO:0000256" key="9">
    <source>
        <dbReference type="ARBA" id="ARBA00023134"/>
    </source>
</evidence>
<evidence type="ECO:0000256" key="8">
    <source>
        <dbReference type="ARBA" id="ARBA00023034"/>
    </source>
</evidence>
<keyword evidence="5 11" id="KW-0547">Nucleotide-binding</keyword>
<dbReference type="GO" id="GO:0006886">
    <property type="term" value="P:intracellular protein transport"/>
    <property type="evidence" value="ECO:0000318"/>
    <property type="project" value="GO_Central"/>
</dbReference>
<reference evidence="15" key="3">
    <citation type="submission" date="2025-09" db="UniProtKB">
        <authorList>
            <consortium name="Ensembl"/>
        </authorList>
    </citation>
    <scope>IDENTIFICATION</scope>
    <source>
        <strain evidence="15">broiler</strain>
    </source>
</reference>
<dbReference type="InterPro" id="IPR006689">
    <property type="entry name" value="Small_GTPase_ARF/SAR"/>
</dbReference>
<feature type="region of interest" description="Disordered" evidence="14">
    <location>
        <begin position="127"/>
        <end position="174"/>
    </location>
</feature>
<dbReference type="Gene3D" id="3.40.50.300">
    <property type="entry name" value="P-loop containing nucleotide triphosphate hydrolases"/>
    <property type="match status" value="2"/>
</dbReference>
<evidence type="ECO:0000256" key="2">
    <source>
        <dbReference type="ARBA" id="ARBA00010290"/>
    </source>
</evidence>
<evidence type="ECO:0000313" key="16">
    <source>
        <dbReference type="Proteomes" id="UP000000539"/>
    </source>
</evidence>
<dbReference type="GlyGen" id="A0A8V0ZQU2">
    <property type="glycosylation" value="1 site"/>
</dbReference>
<dbReference type="GO" id="GO:0005794">
    <property type="term" value="C:Golgi apparatus"/>
    <property type="evidence" value="ECO:0007669"/>
    <property type="project" value="UniProtKB-SubCell"/>
</dbReference>
<keyword evidence="4" id="KW-0519">Myristate</keyword>
<feature type="binding site" evidence="12">
    <location>
        <position position="31"/>
    </location>
    <ligand>
        <name>Mg(2+)</name>
        <dbReference type="ChEBI" id="CHEBI:18420"/>
    </ligand>
</feature>
<feature type="binding site" evidence="12">
    <location>
        <position position="48"/>
    </location>
    <ligand>
        <name>Mg(2+)</name>
        <dbReference type="ChEBI" id="CHEBI:18420"/>
    </ligand>
</feature>
<dbReference type="GO" id="GO:0005525">
    <property type="term" value="F:GTP binding"/>
    <property type="evidence" value="ECO:0000318"/>
    <property type="project" value="GO_Central"/>
</dbReference>
<organism evidence="15 16">
    <name type="scientific">Gallus gallus</name>
    <name type="common">Chicken</name>
    <dbReference type="NCBI Taxonomy" id="9031"/>
    <lineage>
        <taxon>Eukaryota</taxon>
        <taxon>Metazoa</taxon>
        <taxon>Chordata</taxon>
        <taxon>Craniata</taxon>
        <taxon>Vertebrata</taxon>
        <taxon>Euteleostomi</taxon>
        <taxon>Archelosauria</taxon>
        <taxon>Archosauria</taxon>
        <taxon>Dinosauria</taxon>
        <taxon>Saurischia</taxon>
        <taxon>Theropoda</taxon>
        <taxon>Coelurosauria</taxon>
        <taxon>Aves</taxon>
        <taxon>Neognathae</taxon>
        <taxon>Galloanserae</taxon>
        <taxon>Galliformes</taxon>
        <taxon>Phasianidae</taxon>
        <taxon>Phasianinae</taxon>
        <taxon>Gallus</taxon>
    </lineage>
</organism>
<dbReference type="FunFam" id="3.40.50.300:FF:003500">
    <property type="entry name" value="ADP-ribosylation factor 1"/>
    <property type="match status" value="1"/>
</dbReference>
<dbReference type="PROSITE" id="PS51417">
    <property type="entry name" value="ARF"/>
    <property type="match status" value="1"/>
</dbReference>
<dbReference type="InterPro" id="IPR027417">
    <property type="entry name" value="P-loop_NTPase"/>
</dbReference>
<evidence type="ECO:0000256" key="12">
    <source>
        <dbReference type="PIRSR" id="PIRSR606689-2"/>
    </source>
</evidence>
<keyword evidence="12" id="KW-0479">Metal-binding</keyword>
<name>A0A8V0ZQU2_CHICK</name>
<evidence type="ECO:0000256" key="10">
    <source>
        <dbReference type="ARBA" id="ARBA00023288"/>
    </source>
</evidence>
<evidence type="ECO:0000256" key="14">
    <source>
        <dbReference type="SAM" id="MobiDB-lite"/>
    </source>
</evidence>
<comment type="similarity">
    <text evidence="2 13">Belongs to the small GTPase superfamily. Arf family.</text>
</comment>
<keyword evidence="9 11" id="KW-0342">GTP-binding</keyword>
<dbReference type="OrthoDB" id="2011769at2759"/>
<dbReference type="FunFam" id="3.40.50.300:FF:003539">
    <property type="entry name" value="ADP-ribosylation factor 1"/>
    <property type="match status" value="1"/>
</dbReference>
<feature type="binding site" evidence="11">
    <location>
        <begin position="24"/>
        <end position="31"/>
    </location>
    <ligand>
        <name>GTP</name>
        <dbReference type="ChEBI" id="CHEBI:37565"/>
    </ligand>
</feature>
<keyword evidence="8" id="KW-0333">Golgi apparatus</keyword>
<evidence type="ECO:0000313" key="15">
    <source>
        <dbReference type="Ensembl" id="ENSGALP00010033203.1"/>
    </source>
</evidence>
<dbReference type="SMART" id="SM00177">
    <property type="entry name" value="ARF"/>
    <property type="match status" value="1"/>
</dbReference>
<reference evidence="15" key="2">
    <citation type="submission" date="2025-08" db="UniProtKB">
        <authorList>
            <consortium name="Ensembl"/>
        </authorList>
    </citation>
    <scope>IDENTIFICATION</scope>
    <source>
        <strain evidence="15">broiler</strain>
    </source>
</reference>
<feature type="compositionally biased region" description="Pro residues" evidence="14">
    <location>
        <begin position="131"/>
        <end position="172"/>
    </location>
</feature>
<dbReference type="InterPro" id="IPR005225">
    <property type="entry name" value="Small_GTP-bd"/>
</dbReference>
<dbReference type="InterPro" id="IPR045872">
    <property type="entry name" value="Arf1-5-like"/>
</dbReference>
<dbReference type="Pfam" id="PF00025">
    <property type="entry name" value="Arf"/>
    <property type="match status" value="2"/>
</dbReference>
<dbReference type="GO" id="GO:0005737">
    <property type="term" value="C:cytoplasm"/>
    <property type="evidence" value="ECO:0000318"/>
    <property type="project" value="GO_Central"/>
</dbReference>
<keyword evidence="12" id="KW-0460">Magnesium</keyword>
<dbReference type="SMART" id="SM00178">
    <property type="entry name" value="SAR"/>
    <property type="match status" value="1"/>
</dbReference>
<proteinExistence type="inferred from homology"/>